<organism evidence="1 2">
    <name type="scientific">Paracoccus marinaquae</name>
    <dbReference type="NCBI Taxonomy" id="2841926"/>
    <lineage>
        <taxon>Bacteria</taxon>
        <taxon>Pseudomonadati</taxon>
        <taxon>Pseudomonadota</taxon>
        <taxon>Alphaproteobacteria</taxon>
        <taxon>Rhodobacterales</taxon>
        <taxon>Paracoccaceae</taxon>
        <taxon>Paracoccus</taxon>
    </lineage>
</organism>
<evidence type="ECO:0000313" key="1">
    <source>
        <dbReference type="EMBL" id="MBU3028529.1"/>
    </source>
</evidence>
<sequence>MSAARLRLLFIGNSHIGAPRLAYAADPLRWPDWEIDFLGMLGGNFARLDLVGGALVPTNEKLAAEMQYYNMVRRLEVGGYDAFAIVGGLGWTGMAALCAAHRSLGFPSVMAGATGVQLVGRQFLDAALRERFRKSAAGRLRQRLDSLGKPVLILPEPMPSAECTAARARYAAYVDMVERGDAQFWRDWFRRCAEAELGRAAQVLFWPEAAAIAGAYTRPELMRGAMRLTPHRDQPQPETDFAHGNAGYGAMMMDQIMAALPR</sequence>
<accession>A0ABS6AD58</accession>
<reference evidence="1" key="1">
    <citation type="submission" date="2021-06" db="EMBL/GenBank/DDBJ databases">
        <title>Paracoccus bacterium XHP0099 sp. nov., isolated from the surface waters of the Yellow Sea.</title>
        <authorList>
            <person name="Xue H."/>
            <person name="Zhang D."/>
        </authorList>
    </citation>
    <scope>NUCLEOTIDE SEQUENCE</scope>
    <source>
        <strain evidence="1">XHP0099</strain>
    </source>
</reference>
<proteinExistence type="predicted"/>
<dbReference type="Proteomes" id="UP001166191">
    <property type="component" value="Unassembled WGS sequence"/>
</dbReference>
<evidence type="ECO:0008006" key="3">
    <source>
        <dbReference type="Google" id="ProtNLM"/>
    </source>
</evidence>
<name>A0ABS6AD58_9RHOB</name>
<protein>
    <recommendedName>
        <fullName evidence="3">Alpha/beta hydrolase</fullName>
    </recommendedName>
</protein>
<keyword evidence="2" id="KW-1185">Reference proteome</keyword>
<dbReference type="RefSeq" id="WP_216031230.1">
    <property type="nucleotide sequence ID" value="NZ_JAHKNG010000001.1"/>
</dbReference>
<gene>
    <name evidence="1" type="ORF">KNW02_00175</name>
</gene>
<comment type="caution">
    <text evidence="1">The sequence shown here is derived from an EMBL/GenBank/DDBJ whole genome shotgun (WGS) entry which is preliminary data.</text>
</comment>
<dbReference type="EMBL" id="JAHKNG010000001">
    <property type="protein sequence ID" value="MBU3028529.1"/>
    <property type="molecule type" value="Genomic_DNA"/>
</dbReference>
<evidence type="ECO:0000313" key="2">
    <source>
        <dbReference type="Proteomes" id="UP001166191"/>
    </source>
</evidence>